<accession>A0A6G4U4G1</accession>
<dbReference type="RefSeq" id="WP_165240430.1">
    <property type="nucleotide sequence ID" value="NZ_JAAKZV010000126.1"/>
</dbReference>
<feature type="transmembrane region" description="Helical" evidence="8">
    <location>
        <begin position="22"/>
        <end position="47"/>
    </location>
</feature>
<keyword evidence="6 8" id="KW-0472">Membrane</keyword>
<dbReference type="Proteomes" id="UP000481583">
    <property type="component" value="Unassembled WGS sequence"/>
</dbReference>
<feature type="transmembrane region" description="Helical" evidence="8">
    <location>
        <begin position="59"/>
        <end position="79"/>
    </location>
</feature>
<feature type="transmembrane region" description="Helical" evidence="8">
    <location>
        <begin position="344"/>
        <end position="361"/>
    </location>
</feature>
<dbReference type="GO" id="GO:0005886">
    <property type="term" value="C:plasma membrane"/>
    <property type="evidence" value="ECO:0007669"/>
    <property type="project" value="UniProtKB-SubCell"/>
</dbReference>
<feature type="transmembrane region" description="Helical" evidence="8">
    <location>
        <begin position="116"/>
        <end position="139"/>
    </location>
</feature>
<evidence type="ECO:0000313" key="10">
    <source>
        <dbReference type="EMBL" id="NGN67129.1"/>
    </source>
</evidence>
<dbReference type="PANTHER" id="PTHR42718">
    <property type="entry name" value="MAJOR FACILITATOR SUPERFAMILY MULTIDRUG TRANSPORTER MFSC"/>
    <property type="match status" value="1"/>
</dbReference>
<dbReference type="InterPro" id="IPR020846">
    <property type="entry name" value="MFS_dom"/>
</dbReference>
<feature type="transmembrane region" description="Helical" evidence="8">
    <location>
        <begin position="91"/>
        <end position="110"/>
    </location>
</feature>
<dbReference type="CDD" id="cd17321">
    <property type="entry name" value="MFS_MMR_MDR_like"/>
    <property type="match status" value="1"/>
</dbReference>
<keyword evidence="3" id="KW-1003">Cell membrane</keyword>
<dbReference type="GO" id="GO:0022857">
    <property type="term" value="F:transmembrane transporter activity"/>
    <property type="evidence" value="ECO:0007669"/>
    <property type="project" value="InterPro"/>
</dbReference>
<gene>
    <name evidence="10" type="ORF">G5C51_24870</name>
</gene>
<keyword evidence="5 8" id="KW-1133">Transmembrane helix</keyword>
<dbReference type="Gene3D" id="1.20.1250.20">
    <property type="entry name" value="MFS general substrate transporter like domains"/>
    <property type="match status" value="1"/>
</dbReference>
<feature type="transmembrane region" description="Helical" evidence="8">
    <location>
        <begin position="373"/>
        <end position="395"/>
    </location>
</feature>
<evidence type="ECO:0000256" key="4">
    <source>
        <dbReference type="ARBA" id="ARBA00022692"/>
    </source>
</evidence>
<organism evidence="10 11">
    <name type="scientific">Streptomyces coryli</name>
    <dbReference type="NCBI Taxonomy" id="1128680"/>
    <lineage>
        <taxon>Bacteria</taxon>
        <taxon>Bacillati</taxon>
        <taxon>Actinomycetota</taxon>
        <taxon>Actinomycetes</taxon>
        <taxon>Kitasatosporales</taxon>
        <taxon>Streptomycetaceae</taxon>
        <taxon>Streptomyces</taxon>
    </lineage>
</organism>
<evidence type="ECO:0000256" key="3">
    <source>
        <dbReference type="ARBA" id="ARBA00022475"/>
    </source>
</evidence>
<dbReference type="InterPro" id="IPR004638">
    <property type="entry name" value="EmrB-like"/>
</dbReference>
<dbReference type="PROSITE" id="PS50850">
    <property type="entry name" value="MFS"/>
    <property type="match status" value="1"/>
</dbReference>
<feature type="transmembrane region" description="Helical" evidence="8">
    <location>
        <begin position="213"/>
        <end position="231"/>
    </location>
</feature>
<feature type="transmembrane region" description="Helical" evidence="8">
    <location>
        <begin position="178"/>
        <end position="201"/>
    </location>
</feature>
<comment type="caution">
    <text evidence="10">The sequence shown here is derived from an EMBL/GenBank/DDBJ whole genome shotgun (WGS) entry which is preliminary data.</text>
</comment>
<keyword evidence="11" id="KW-1185">Reference proteome</keyword>
<reference evidence="10 11" key="1">
    <citation type="submission" date="2020-02" db="EMBL/GenBank/DDBJ databases">
        <title>Whole-genome analyses of novel actinobacteria.</title>
        <authorList>
            <person name="Sahin N."/>
        </authorList>
    </citation>
    <scope>NUCLEOTIDE SEQUENCE [LARGE SCALE GENOMIC DNA]</scope>
    <source>
        <strain evidence="10 11">A7024</strain>
    </source>
</reference>
<feature type="transmembrane region" description="Helical" evidence="8">
    <location>
        <begin position="151"/>
        <end position="172"/>
    </location>
</feature>
<feature type="domain" description="Major facilitator superfamily (MFS) profile" evidence="9">
    <location>
        <begin position="25"/>
        <end position="473"/>
    </location>
</feature>
<dbReference type="NCBIfam" id="TIGR00711">
    <property type="entry name" value="efflux_EmrB"/>
    <property type="match status" value="1"/>
</dbReference>
<evidence type="ECO:0000256" key="5">
    <source>
        <dbReference type="ARBA" id="ARBA00022989"/>
    </source>
</evidence>
<feature type="transmembrane region" description="Helical" evidence="8">
    <location>
        <begin position="281"/>
        <end position="300"/>
    </location>
</feature>
<keyword evidence="4 8" id="KW-0812">Transmembrane</keyword>
<protein>
    <submittedName>
        <fullName evidence="10">MFS transporter</fullName>
    </submittedName>
</protein>
<feature type="transmembrane region" description="Helical" evidence="8">
    <location>
        <begin position="312"/>
        <end position="332"/>
    </location>
</feature>
<dbReference type="SUPFAM" id="SSF103473">
    <property type="entry name" value="MFS general substrate transporter"/>
    <property type="match status" value="1"/>
</dbReference>
<dbReference type="Pfam" id="PF07690">
    <property type="entry name" value="MFS_1"/>
    <property type="match status" value="1"/>
</dbReference>
<evidence type="ECO:0000256" key="1">
    <source>
        <dbReference type="ARBA" id="ARBA00004651"/>
    </source>
</evidence>
<dbReference type="InterPro" id="IPR036259">
    <property type="entry name" value="MFS_trans_sf"/>
</dbReference>
<dbReference type="AlphaFoldDB" id="A0A6G4U4G1"/>
<evidence type="ECO:0000313" key="11">
    <source>
        <dbReference type="Proteomes" id="UP000481583"/>
    </source>
</evidence>
<sequence length="484" mass="48980">MVHSSTSDVTGISKAAARKPPLWLLLAVTCAGQFLVVLDVAVVNVALPAMRADLGMSAVGLQWVVNAYTLTFAGFMLLGGRAGDLFGRKRMFVVGLALFTAASLAGGLAQAPWQLLAARAVQGMGAAVLAPSTLTLLTASVPEGPARGRAIGTWAAVGAGGGAAGGLIGGVLTDALSWRWVLLINVPIGALVLIAAIVWLTESRAGDRRRLDVPGAVLVTGGLALLAYGIVQTESEGWGAAAALIPLLLGFVLLAAFLLVEAKTKAPLMPLKLFALRSVSAANTAMLVTGAAMFGSWYFLSLYTQNVLGYTPIEAGLSMVPHSIAIVVGAKLAPRLVARTGPKTVAITGITMAAVGYLWQSGMPVDGVYARDILGPGVLMMLGAGLATTPLVTVATGGVEASEAGLVSGLVNTSRTMGGSLGLSILSTVAAARIGGGEGPEALTAGYAAAFRAGTFMLFGAALLALLVLPRTPKARTEQTAAAS</sequence>
<feature type="transmembrane region" description="Helical" evidence="8">
    <location>
        <begin position="447"/>
        <end position="469"/>
    </location>
</feature>
<dbReference type="EMBL" id="JAAKZV010000126">
    <property type="protein sequence ID" value="NGN67129.1"/>
    <property type="molecule type" value="Genomic_DNA"/>
</dbReference>
<feature type="transmembrane region" description="Helical" evidence="8">
    <location>
        <begin position="237"/>
        <end position="260"/>
    </location>
</feature>
<evidence type="ECO:0000259" key="9">
    <source>
        <dbReference type="PROSITE" id="PS50850"/>
    </source>
</evidence>
<keyword evidence="7" id="KW-0046">Antibiotic resistance</keyword>
<name>A0A6G4U4G1_9ACTN</name>
<dbReference type="InterPro" id="IPR011701">
    <property type="entry name" value="MFS"/>
</dbReference>
<comment type="subcellular location">
    <subcellularLocation>
        <location evidence="1">Cell membrane</location>
        <topology evidence="1">Multi-pass membrane protein</topology>
    </subcellularLocation>
</comment>
<evidence type="ECO:0000256" key="7">
    <source>
        <dbReference type="ARBA" id="ARBA00023251"/>
    </source>
</evidence>
<proteinExistence type="predicted"/>
<evidence type="ECO:0000256" key="6">
    <source>
        <dbReference type="ARBA" id="ARBA00023136"/>
    </source>
</evidence>
<keyword evidence="2" id="KW-0813">Transport</keyword>
<feature type="transmembrane region" description="Helical" evidence="8">
    <location>
        <begin position="416"/>
        <end position="435"/>
    </location>
</feature>
<evidence type="ECO:0000256" key="8">
    <source>
        <dbReference type="SAM" id="Phobius"/>
    </source>
</evidence>
<evidence type="ECO:0000256" key="2">
    <source>
        <dbReference type="ARBA" id="ARBA00022448"/>
    </source>
</evidence>
<dbReference type="PANTHER" id="PTHR42718:SF46">
    <property type="entry name" value="BLR6921 PROTEIN"/>
    <property type="match status" value="1"/>
</dbReference>
<dbReference type="Gene3D" id="1.20.1720.10">
    <property type="entry name" value="Multidrug resistance protein D"/>
    <property type="match status" value="1"/>
</dbReference>
<dbReference type="GO" id="GO:0046677">
    <property type="term" value="P:response to antibiotic"/>
    <property type="evidence" value="ECO:0007669"/>
    <property type="project" value="UniProtKB-KW"/>
</dbReference>